<protein>
    <submittedName>
        <fullName evidence="1">Uncharacterized protein</fullName>
    </submittedName>
</protein>
<accession>A0A936YZU9</accession>
<organism evidence="1 2">
    <name type="scientific">Ramlibacter monticola</name>
    <dbReference type="NCBI Taxonomy" id="1926872"/>
    <lineage>
        <taxon>Bacteria</taxon>
        <taxon>Pseudomonadati</taxon>
        <taxon>Pseudomonadota</taxon>
        <taxon>Betaproteobacteria</taxon>
        <taxon>Burkholderiales</taxon>
        <taxon>Comamonadaceae</taxon>
        <taxon>Ramlibacter</taxon>
    </lineage>
</organism>
<evidence type="ECO:0000313" key="1">
    <source>
        <dbReference type="EMBL" id="MBL0390937.1"/>
    </source>
</evidence>
<sequence>MQNARMDTLQSEIAAAAARLVVEEGLEYGPAKRRAVKQMGLSARTALPDNDALEDAVREYIAVFCADTQPAELAALRRLALTWMERLAEFRPHLGGAVWHGSATRLSDIYLQLFCDDPKSAEIALIEHRVDYTPRTVTGFHGESVEALSLSSMSPELGEPIGVHLLVYDHDDLRGALKPDTKGRTPRGDLAAVRALVEETGNG</sequence>
<dbReference type="EMBL" id="JAEQNE010000001">
    <property type="protein sequence ID" value="MBL0390937.1"/>
    <property type="molecule type" value="Genomic_DNA"/>
</dbReference>
<keyword evidence="2" id="KW-1185">Reference proteome</keyword>
<comment type="caution">
    <text evidence="1">The sequence shown here is derived from an EMBL/GenBank/DDBJ whole genome shotgun (WGS) entry which is preliminary data.</text>
</comment>
<reference evidence="1 2" key="1">
    <citation type="journal article" date="2017" name="Int. J. Syst. Evol. Microbiol.">
        <title>Ramlibacter monticola sp. nov., isolated from forest soil.</title>
        <authorList>
            <person name="Chaudhary D.K."/>
            <person name="Kim J."/>
        </authorList>
    </citation>
    <scope>NUCLEOTIDE SEQUENCE [LARGE SCALE GENOMIC DNA]</scope>
    <source>
        <strain evidence="1 2">KACC 19175</strain>
    </source>
</reference>
<proteinExistence type="predicted"/>
<dbReference type="AlphaFoldDB" id="A0A936YZU9"/>
<dbReference type="Proteomes" id="UP000599109">
    <property type="component" value="Unassembled WGS sequence"/>
</dbReference>
<gene>
    <name evidence="1" type="ORF">JJ685_07255</name>
</gene>
<evidence type="ECO:0000313" key="2">
    <source>
        <dbReference type="Proteomes" id="UP000599109"/>
    </source>
</evidence>
<name>A0A936YZU9_9BURK</name>